<feature type="domain" description="Trehalase-like N-terminal" evidence="2">
    <location>
        <begin position="6"/>
        <end position="152"/>
    </location>
</feature>
<dbReference type="PANTHER" id="PTHR31616">
    <property type="entry name" value="TREHALASE"/>
    <property type="match status" value="1"/>
</dbReference>
<dbReference type="Pfam" id="PF19291">
    <property type="entry name" value="TREH_N"/>
    <property type="match status" value="1"/>
</dbReference>
<dbReference type="EMBL" id="JAUYVI010000001">
    <property type="protein sequence ID" value="MDQ7246447.1"/>
    <property type="molecule type" value="Genomic_DNA"/>
</dbReference>
<keyword evidence="4" id="KW-1185">Reference proteome</keyword>
<name>A0ABU0YGX5_9PROT</name>
<dbReference type="InterPro" id="IPR008928">
    <property type="entry name" value="6-hairpin_glycosidase_sf"/>
</dbReference>
<dbReference type="PANTHER" id="PTHR31616:SF0">
    <property type="entry name" value="GLUCAN 1,4-ALPHA-GLUCOSIDASE"/>
    <property type="match status" value="1"/>
</dbReference>
<comment type="caution">
    <text evidence="3">The sequence shown here is derived from an EMBL/GenBank/DDBJ whole genome shotgun (WGS) entry which is preliminary data.</text>
</comment>
<dbReference type="RefSeq" id="WP_379953838.1">
    <property type="nucleotide sequence ID" value="NZ_JAUYVI010000001.1"/>
</dbReference>
<dbReference type="InterPro" id="IPR011613">
    <property type="entry name" value="GH15-like"/>
</dbReference>
<reference evidence="4" key="1">
    <citation type="submission" date="2023-08" db="EMBL/GenBank/DDBJ databases">
        <title>Rhodospirillaceae gen. nov., a novel taxon isolated from the Yangtze River Yuezi River estuary sludge.</title>
        <authorList>
            <person name="Ruan L."/>
        </authorList>
    </citation>
    <scope>NUCLEOTIDE SEQUENCE [LARGE SCALE GENOMIC DNA]</scope>
    <source>
        <strain evidence="4">R-7</strain>
    </source>
</reference>
<protein>
    <submittedName>
        <fullName evidence="3">Glycoside hydrolase family 15 protein</fullName>
    </submittedName>
</protein>
<dbReference type="GO" id="GO:0016787">
    <property type="term" value="F:hydrolase activity"/>
    <property type="evidence" value="ECO:0007669"/>
    <property type="project" value="UniProtKB-KW"/>
</dbReference>
<evidence type="ECO:0000313" key="3">
    <source>
        <dbReference type="EMBL" id="MDQ7246447.1"/>
    </source>
</evidence>
<dbReference type="SUPFAM" id="SSF48208">
    <property type="entry name" value="Six-hairpin glycosidases"/>
    <property type="match status" value="1"/>
</dbReference>
<gene>
    <name evidence="3" type="ORF">Q8A70_02160</name>
</gene>
<evidence type="ECO:0000313" key="4">
    <source>
        <dbReference type="Proteomes" id="UP001230156"/>
    </source>
</evidence>
<evidence type="ECO:0000259" key="2">
    <source>
        <dbReference type="Pfam" id="PF19291"/>
    </source>
</evidence>
<proteinExistence type="predicted"/>
<keyword evidence="3" id="KW-0378">Hydrolase</keyword>
<feature type="domain" description="GH15-like" evidence="1">
    <location>
        <begin position="224"/>
        <end position="587"/>
    </location>
</feature>
<dbReference type="Pfam" id="PF00723">
    <property type="entry name" value="Glyco_hydro_15"/>
    <property type="match status" value="1"/>
</dbReference>
<accession>A0ABU0YGX5</accession>
<dbReference type="Proteomes" id="UP001230156">
    <property type="component" value="Unassembled WGS sequence"/>
</dbReference>
<dbReference type="InterPro" id="IPR045582">
    <property type="entry name" value="Trehalase-like_N"/>
</dbReference>
<sequence length="599" mass="68235">MSSLDLAVIGNSSVSAMIDRQARIVFASLPRLDSDPVFCSLLRGGAGADATQQDGTFSVELRDFASSEQSYIDNTAVLHSVLTDDDGGAVEIVDFAPRYDEHNRIHRPPMLVRRITPVAGRPMIRVVVRPMGDYGKSSLRAVRGSHHIVFMGDRNRHRLTTNIPISYVMEERYFRIDQQCWILWAPDEPIEADLEDLCRRYFETTTAHWRLWVRGLSIPFEWQEAVIRAAITLKLCMFEETGAIVAALTTSIPEAPNTVRNWDYRYCWLRDAVFVIRALNRLGVTRTMEQYIGFITDVIDLAEEGVIQPVYGISREDDLTESIAEGLAGYRGMGPVRVGNAAYEQVQNDVYGSLVLAAVHLFFDYRLLRKPANEELYDQLEFLGQRAIQYFDKPDAGPWELRGSASVHTFSAMMCWAACDRLKRIARVMGRTDRTEFWSDKAEHLKLEIERRTWSESRNSFVSTFDGNELDASLLLMAQIGFVQANDARYIATVERIGQELKRGDFIYRYVVKDDFGEPETAFLICTFWYIDALASIGRTLEARALFDRMMTYRNRFGLFSEDVDPKTGELWGNFPQAYSMVGLINSAMNLSLSWEEAS</sequence>
<dbReference type="InterPro" id="IPR012341">
    <property type="entry name" value="6hp_glycosidase-like_sf"/>
</dbReference>
<dbReference type="Gene3D" id="1.50.10.10">
    <property type="match status" value="1"/>
</dbReference>
<evidence type="ECO:0000259" key="1">
    <source>
        <dbReference type="Pfam" id="PF00723"/>
    </source>
</evidence>
<organism evidence="3 4">
    <name type="scientific">Dongia sedimenti</name>
    <dbReference type="NCBI Taxonomy" id="3064282"/>
    <lineage>
        <taxon>Bacteria</taxon>
        <taxon>Pseudomonadati</taxon>
        <taxon>Pseudomonadota</taxon>
        <taxon>Alphaproteobacteria</taxon>
        <taxon>Rhodospirillales</taxon>
        <taxon>Dongiaceae</taxon>
        <taxon>Dongia</taxon>
    </lineage>
</organism>